<dbReference type="Proteomes" id="UP001157114">
    <property type="component" value="Unassembled WGS sequence"/>
</dbReference>
<comment type="caution">
    <text evidence="2">The sequence shown here is derived from an EMBL/GenBank/DDBJ whole genome shotgun (WGS) entry which is preliminary data.</text>
</comment>
<evidence type="ECO:0000259" key="1">
    <source>
        <dbReference type="Pfam" id="PF01345"/>
    </source>
</evidence>
<organism evidence="2 3">
    <name type="scientific">Paenibacillus glycanilyticus</name>
    <dbReference type="NCBI Taxonomy" id="126569"/>
    <lineage>
        <taxon>Bacteria</taxon>
        <taxon>Bacillati</taxon>
        <taxon>Bacillota</taxon>
        <taxon>Bacilli</taxon>
        <taxon>Bacillales</taxon>
        <taxon>Paenibacillaceae</taxon>
        <taxon>Paenibacillus</taxon>
    </lineage>
</organism>
<protein>
    <recommendedName>
        <fullName evidence="1">DUF11 domain-containing protein</fullName>
    </recommendedName>
</protein>
<accession>A0ABQ6GFN9</accession>
<dbReference type="RefSeq" id="WP_284238629.1">
    <property type="nucleotide sequence ID" value="NZ_BSSQ01000010.1"/>
</dbReference>
<reference evidence="2 3" key="1">
    <citation type="submission" date="2023-03" db="EMBL/GenBank/DDBJ databases">
        <title>Draft genome sequence of the bacteria which degrade cell wall of Tricholomamatutake.</title>
        <authorList>
            <person name="Konishi Y."/>
            <person name="Fukuta Y."/>
            <person name="Shirasaka N."/>
        </authorList>
    </citation>
    <scope>NUCLEOTIDE SEQUENCE [LARGE SCALE GENOMIC DNA]</scope>
    <source>
        <strain evidence="3">mu1</strain>
    </source>
</reference>
<dbReference type="EMBL" id="BSSQ01000010">
    <property type="protein sequence ID" value="GLX67867.1"/>
    <property type="molecule type" value="Genomic_DNA"/>
</dbReference>
<dbReference type="PANTHER" id="PTHR34819">
    <property type="entry name" value="LARGE CYSTEINE-RICH PERIPLASMIC PROTEIN OMCB"/>
    <property type="match status" value="1"/>
</dbReference>
<evidence type="ECO:0000313" key="2">
    <source>
        <dbReference type="EMBL" id="GLX67867.1"/>
    </source>
</evidence>
<dbReference type="NCBIfam" id="TIGR01451">
    <property type="entry name" value="B_ant_repeat"/>
    <property type="match status" value="3"/>
</dbReference>
<name>A0ABQ6GFN9_9BACL</name>
<dbReference type="PANTHER" id="PTHR34819:SF3">
    <property type="entry name" value="CELL SURFACE PROTEIN"/>
    <property type="match status" value="1"/>
</dbReference>
<dbReference type="InterPro" id="IPR047589">
    <property type="entry name" value="DUF11_rpt"/>
</dbReference>
<feature type="domain" description="DUF11" evidence="1">
    <location>
        <begin position="42"/>
        <end position="143"/>
    </location>
</feature>
<evidence type="ECO:0000313" key="3">
    <source>
        <dbReference type="Proteomes" id="UP001157114"/>
    </source>
</evidence>
<dbReference type="InterPro" id="IPR051172">
    <property type="entry name" value="Chlamydia_OmcB"/>
</dbReference>
<dbReference type="Pfam" id="PF01345">
    <property type="entry name" value="DUF11"/>
    <property type="match status" value="1"/>
</dbReference>
<gene>
    <name evidence="2" type="ORF">MU1_22120</name>
</gene>
<proteinExistence type="predicted"/>
<keyword evidence="3" id="KW-1185">Reference proteome</keyword>
<sequence length="566" mass="60947">MSPNSNFKLLNQTLVRFSSGAYDGVAYSNTVLTPLVGPILTAEKSATPTKLARNQTVTFTFNIANSGNRAAEVQLIDRLSAGLSFIPNSVLLNGAPLPGASPLTGIPLGTIPVGISIQVVFQAIVIAIPETHVFQNQGELLYTFTTLDGRVISDSVLSNRITLTVAPFQLEAHATLSTPVTFLGDVIFYDLVIRNDGLLPMENVIVYLPLPEGFEFVPGSVVIDGVLVPWIDPTAGIYIGYLPPGTTVSVRVAIRLAQMPAETQIPFQAIIEYTVDGTVYRTLANLLILSVTIPSLTVNLAVDRTKASFCSSLTYTITIANENSFAVDAYLIRLIPQGTVFLPESVKIDGVPRKGTSLAAGLPLGTLLAGSTTTITYQVQGGSSGANYPQTRNQVEVIYTYRLTDGRVVNQNAVSNPVTTDIFSPVLSVVAHAAPMYYEAEHSVYFSVVVHNNGNLAADVQLYRSDYPRGFYLLDPQINGSQIPSFPSSEGLNLGVLAPGYAVTVSYWIYVSDSEEIAEISAIESESLSQVVTRFTARYRCHYEDSTCTGESLSNELILPVDPNIE</sequence>
<dbReference type="InterPro" id="IPR001434">
    <property type="entry name" value="OmcB-like_DUF11"/>
</dbReference>